<dbReference type="Proteomes" id="UP000012106">
    <property type="component" value="Unassembled WGS sequence"/>
</dbReference>
<feature type="domain" description="Transposase InsH N-terminal" evidence="2">
    <location>
        <begin position="19"/>
        <end position="117"/>
    </location>
</feature>
<dbReference type="GO" id="GO:0004803">
    <property type="term" value="F:transposase activity"/>
    <property type="evidence" value="ECO:0007669"/>
    <property type="project" value="InterPro"/>
</dbReference>
<reference evidence="3 4" key="1">
    <citation type="submission" date="2013-01" db="EMBL/GenBank/DDBJ databases">
        <authorList>
            <person name="Harkins D.M."/>
            <person name="Durkin A.S."/>
            <person name="Brinkac L.M."/>
            <person name="Haft D.H."/>
            <person name="Selengut J.D."/>
            <person name="Sanka R."/>
            <person name="DePew J."/>
            <person name="Purushe J."/>
            <person name="Hartskeerl R.A."/>
            <person name="Ahmed A."/>
            <person name="van der Linden H."/>
            <person name="Goris M.G.A."/>
            <person name="Vinetz J.M."/>
            <person name="Sutton G.G."/>
            <person name="Nierman W.C."/>
            <person name="Fouts D.E."/>
        </authorList>
    </citation>
    <scope>NUCLEOTIDE SEQUENCE [LARGE SCALE GENOMIC DNA]</scope>
    <source>
        <strain evidence="3 4">MAVJ 401</strain>
    </source>
</reference>
<protein>
    <submittedName>
        <fullName evidence="3">Transposase, IS4 family</fullName>
    </submittedName>
</protein>
<dbReference type="EMBL" id="AHMU02000086">
    <property type="protein sequence ID" value="EMN19432.1"/>
    <property type="molecule type" value="Genomic_DNA"/>
</dbReference>
<dbReference type="GO" id="GO:0006313">
    <property type="term" value="P:DNA transposition"/>
    <property type="evidence" value="ECO:0007669"/>
    <property type="project" value="InterPro"/>
</dbReference>
<dbReference type="InterPro" id="IPR047710">
    <property type="entry name" value="Transpos_IS5-like"/>
</dbReference>
<accession>M6JVC4</accession>
<evidence type="ECO:0000259" key="2">
    <source>
        <dbReference type="Pfam" id="PF05598"/>
    </source>
</evidence>
<comment type="caution">
    <text evidence="3">The sequence shown here is derived from an EMBL/GenBank/DDBJ whole genome shotgun (WGS) entry which is preliminary data.</text>
</comment>
<dbReference type="Pfam" id="PF01609">
    <property type="entry name" value="DDE_Tnp_1"/>
    <property type="match status" value="1"/>
</dbReference>
<evidence type="ECO:0000259" key="1">
    <source>
        <dbReference type="Pfam" id="PF01609"/>
    </source>
</evidence>
<evidence type="ECO:0000313" key="4">
    <source>
        <dbReference type="Proteomes" id="UP000012106"/>
    </source>
</evidence>
<dbReference type="InterPro" id="IPR002559">
    <property type="entry name" value="Transposase_11"/>
</dbReference>
<feature type="domain" description="Transposase IS4-like" evidence="1">
    <location>
        <begin position="275"/>
        <end position="408"/>
    </location>
</feature>
<proteinExistence type="predicted"/>
<dbReference type="Pfam" id="PF05598">
    <property type="entry name" value="DUF772"/>
    <property type="match status" value="1"/>
</dbReference>
<dbReference type="NCBIfam" id="NF033578">
    <property type="entry name" value="transpos_IS5_1"/>
    <property type="match status" value="1"/>
</dbReference>
<sequence length="463" mass="54293">MKPEESTKHENQGELFRNRLDQILDHRHPLYQIANKIDWEKFEKEFGKNYTEKTGRPGLRIRLLVGLHYLKHAYNVSDERVVEGYLENPYWQYFCGNEYFEHDLPCDPTSLVKWRKRIGSEGVEKFLEETILLGQREGEIKDQEFRRVNVDTTVQEKAIAFPTDARLYHKMRQALVKEASKENIQLRQSYKRKGKLAFIKQGRYFHAKQSKRANKETKRLKTYLGCVKRDIERKVENPNIRLKSLLEISERILSQTKNSKNKIYSIHAPEVECISKGKSHKRYEFGCKVSLVTTSKSNWIVGVQALHGNPYDGHTLKDAINQMEKVVGLRPKEVYVDLGYKGKDHHPEDVQVHLSNKSRKNMTRWERMWMNRRSAIEPVISHLKHDHNMIRNFLKGREGDRINALFAAAGCNFSKLLLAFLSLFLKPYISPSSASLFDTLHFFRDDYLTAMFLLSEVNDPVTY</sequence>
<dbReference type="PANTHER" id="PTHR33803">
    <property type="entry name" value="IS1478 TRANSPOSASE"/>
    <property type="match status" value="1"/>
</dbReference>
<organism evidence="3 4">
    <name type="scientific">Leptospira santarosai serovar Arenal str. MAVJ 401</name>
    <dbReference type="NCBI Taxonomy" id="1049976"/>
    <lineage>
        <taxon>Bacteria</taxon>
        <taxon>Pseudomonadati</taxon>
        <taxon>Spirochaetota</taxon>
        <taxon>Spirochaetia</taxon>
        <taxon>Leptospirales</taxon>
        <taxon>Leptospiraceae</taxon>
        <taxon>Leptospira</taxon>
    </lineage>
</organism>
<gene>
    <name evidence="3" type="ORF">LEP1GSC063_2589</name>
</gene>
<dbReference type="GO" id="GO:0003677">
    <property type="term" value="F:DNA binding"/>
    <property type="evidence" value="ECO:0007669"/>
    <property type="project" value="InterPro"/>
</dbReference>
<dbReference type="InterPro" id="IPR008490">
    <property type="entry name" value="Transposase_InsH_N"/>
</dbReference>
<dbReference type="AlphaFoldDB" id="M6JVC4"/>
<dbReference type="PANTHER" id="PTHR33803:SF3">
    <property type="entry name" value="BLL1974 PROTEIN"/>
    <property type="match status" value="1"/>
</dbReference>
<dbReference type="RefSeq" id="WP_004472986.1">
    <property type="nucleotide sequence ID" value="NZ_AHMU02000086.1"/>
</dbReference>
<evidence type="ECO:0000313" key="3">
    <source>
        <dbReference type="EMBL" id="EMN19432.1"/>
    </source>
</evidence>
<name>M6JVC4_9LEPT</name>